<evidence type="ECO:0000313" key="1">
    <source>
        <dbReference type="Proteomes" id="UP000095280"/>
    </source>
</evidence>
<dbReference type="Proteomes" id="UP000095280">
    <property type="component" value="Unplaced"/>
</dbReference>
<protein>
    <submittedName>
        <fullName evidence="2">PNT domain-containing protein</fullName>
    </submittedName>
</protein>
<proteinExistence type="predicted"/>
<reference evidence="2" key="1">
    <citation type="submission" date="2016-11" db="UniProtKB">
        <authorList>
            <consortium name="WormBaseParasite"/>
        </authorList>
    </citation>
    <scope>IDENTIFICATION</scope>
</reference>
<evidence type="ECO:0000313" key="2">
    <source>
        <dbReference type="WBParaSite" id="maker-unitig_43307-snap-gene-0.3-mRNA-1"/>
    </source>
</evidence>
<name>A0A1I8FQ98_9PLAT</name>
<sequence>QPAPLNLIESGGAHSVKKAAIWSLKYSIRSVSDICSFYRPTQSSLTWWFSSSLRLRFTSAAASSLTDLWLTRLEQKLKRLRVVCTPELQALPLPLQKPAKRNSLIEQVNQLNAVIRTFSIRQFSNSFTSCRCTFVQTAQICPAAGAGRSVATDSPGSSCPYIYNVLVRWCAMEQTKYPQLKEIDDILGGEDALGRMRLPQKSAVRNALTCSATLFRCKLDQLTSPRDYQVSMRQQWQYIQQHHKDFGIASCKPLETTLRYAATNVYEVGPGQQLGYILQKINNKALCQVNGFEYNYDYNASSAN</sequence>
<keyword evidence="1" id="KW-1185">Reference proteome</keyword>
<dbReference type="AlphaFoldDB" id="A0A1I8FQ98"/>
<accession>A0A1I8FQ98</accession>
<dbReference type="WBParaSite" id="maker-unitig_43307-snap-gene-0.3-mRNA-1">
    <property type="protein sequence ID" value="maker-unitig_43307-snap-gene-0.3-mRNA-1"/>
    <property type="gene ID" value="maker-unitig_43307-snap-gene-0.3"/>
</dbReference>
<organism evidence="1 2">
    <name type="scientific">Macrostomum lignano</name>
    <dbReference type="NCBI Taxonomy" id="282301"/>
    <lineage>
        <taxon>Eukaryota</taxon>
        <taxon>Metazoa</taxon>
        <taxon>Spiralia</taxon>
        <taxon>Lophotrochozoa</taxon>
        <taxon>Platyhelminthes</taxon>
        <taxon>Rhabditophora</taxon>
        <taxon>Macrostomorpha</taxon>
        <taxon>Macrostomida</taxon>
        <taxon>Macrostomidae</taxon>
        <taxon>Macrostomum</taxon>
    </lineage>
</organism>